<dbReference type="InterPro" id="IPR051348">
    <property type="entry name" value="U-box_ubiquitin_ligases"/>
</dbReference>
<dbReference type="OrthoDB" id="25131at2759"/>
<dbReference type="PANTHER" id="PTHR45647:SF139">
    <property type="entry name" value="OS02G0152300 PROTEIN"/>
    <property type="match status" value="1"/>
</dbReference>
<organism evidence="5 6">
    <name type="scientific">Chara braunii</name>
    <name type="common">Braun's stonewort</name>
    <dbReference type="NCBI Taxonomy" id="69332"/>
    <lineage>
        <taxon>Eukaryota</taxon>
        <taxon>Viridiplantae</taxon>
        <taxon>Streptophyta</taxon>
        <taxon>Charophyceae</taxon>
        <taxon>Charales</taxon>
        <taxon>Characeae</taxon>
        <taxon>Chara</taxon>
    </lineage>
</organism>
<dbReference type="Proteomes" id="UP000265515">
    <property type="component" value="Unassembled WGS sequence"/>
</dbReference>
<dbReference type="InterPro" id="IPR001680">
    <property type="entry name" value="WD40_rpt"/>
</dbReference>
<dbReference type="PANTHER" id="PTHR45647">
    <property type="entry name" value="OS02G0152300 PROTEIN"/>
    <property type="match status" value="1"/>
</dbReference>
<evidence type="ECO:0000256" key="3">
    <source>
        <dbReference type="SAM" id="MobiDB-lite"/>
    </source>
</evidence>
<dbReference type="Gramene" id="GBG84756">
    <property type="protein sequence ID" value="GBG84756"/>
    <property type="gene ID" value="CBR_g39134"/>
</dbReference>
<dbReference type="OMA" id="WILCAKE"/>
<evidence type="ECO:0000256" key="2">
    <source>
        <dbReference type="PROSITE-ProRule" id="PRU00221"/>
    </source>
</evidence>
<evidence type="ECO:0000259" key="4">
    <source>
        <dbReference type="PROSITE" id="PS50011"/>
    </source>
</evidence>
<keyword evidence="2" id="KW-0853">WD repeat</keyword>
<dbReference type="Gene3D" id="2.130.10.10">
    <property type="entry name" value="YVTN repeat-like/Quinoprotein amine dehydrogenase"/>
    <property type="match status" value="1"/>
</dbReference>
<evidence type="ECO:0000313" key="6">
    <source>
        <dbReference type="Proteomes" id="UP000265515"/>
    </source>
</evidence>
<dbReference type="GO" id="GO:0004672">
    <property type="term" value="F:protein kinase activity"/>
    <property type="evidence" value="ECO:0007669"/>
    <property type="project" value="InterPro"/>
</dbReference>
<dbReference type="EMBL" id="BFEA01000489">
    <property type="protein sequence ID" value="GBG84756.1"/>
    <property type="molecule type" value="Genomic_DNA"/>
</dbReference>
<dbReference type="PROSITE" id="PS50294">
    <property type="entry name" value="WD_REPEATS_REGION"/>
    <property type="match status" value="1"/>
</dbReference>
<dbReference type="InterPro" id="IPR015943">
    <property type="entry name" value="WD40/YVTN_repeat-like_dom_sf"/>
</dbReference>
<dbReference type="GO" id="GO:0005524">
    <property type="term" value="F:ATP binding"/>
    <property type="evidence" value="ECO:0007669"/>
    <property type="project" value="InterPro"/>
</dbReference>
<reference evidence="5 6" key="1">
    <citation type="journal article" date="2018" name="Cell">
        <title>The Chara Genome: Secondary Complexity and Implications for Plant Terrestrialization.</title>
        <authorList>
            <person name="Nishiyama T."/>
            <person name="Sakayama H."/>
            <person name="Vries J.D."/>
            <person name="Buschmann H."/>
            <person name="Saint-Marcoux D."/>
            <person name="Ullrich K.K."/>
            <person name="Haas F.B."/>
            <person name="Vanderstraeten L."/>
            <person name="Becker D."/>
            <person name="Lang D."/>
            <person name="Vosolsobe S."/>
            <person name="Rombauts S."/>
            <person name="Wilhelmsson P.K.I."/>
            <person name="Janitza P."/>
            <person name="Kern R."/>
            <person name="Heyl A."/>
            <person name="Rumpler F."/>
            <person name="Villalobos L.I.A.C."/>
            <person name="Clay J.M."/>
            <person name="Skokan R."/>
            <person name="Toyoda A."/>
            <person name="Suzuki Y."/>
            <person name="Kagoshima H."/>
            <person name="Schijlen E."/>
            <person name="Tajeshwar N."/>
            <person name="Catarino B."/>
            <person name="Hetherington A.J."/>
            <person name="Saltykova A."/>
            <person name="Bonnot C."/>
            <person name="Breuninger H."/>
            <person name="Symeonidi A."/>
            <person name="Radhakrishnan G.V."/>
            <person name="Van Nieuwerburgh F."/>
            <person name="Deforce D."/>
            <person name="Chang C."/>
            <person name="Karol K.G."/>
            <person name="Hedrich R."/>
            <person name="Ulvskov P."/>
            <person name="Glockner G."/>
            <person name="Delwiche C.F."/>
            <person name="Petrasek J."/>
            <person name="Van de Peer Y."/>
            <person name="Friml J."/>
            <person name="Beilby M."/>
            <person name="Dolan L."/>
            <person name="Kohara Y."/>
            <person name="Sugano S."/>
            <person name="Fujiyama A."/>
            <person name="Delaux P.-M."/>
            <person name="Quint M."/>
            <person name="TheiBen G."/>
            <person name="Hagemann M."/>
            <person name="Harholt J."/>
            <person name="Dunand C."/>
            <person name="Zachgo S."/>
            <person name="Langdale J."/>
            <person name="Maumus F."/>
            <person name="Straeten D.V.D."/>
            <person name="Gould S.B."/>
            <person name="Rensing S.A."/>
        </authorList>
    </citation>
    <scope>NUCLEOTIDE SEQUENCE [LARGE SCALE GENOMIC DNA]</scope>
    <source>
        <strain evidence="5 6">S276</strain>
    </source>
</reference>
<protein>
    <recommendedName>
        <fullName evidence="4">Protein kinase domain-containing protein</fullName>
    </recommendedName>
</protein>
<dbReference type="Gene3D" id="1.10.510.10">
    <property type="entry name" value="Transferase(Phosphotransferase) domain 1"/>
    <property type="match status" value="1"/>
</dbReference>
<dbReference type="InterPro" id="IPR000719">
    <property type="entry name" value="Prot_kinase_dom"/>
</dbReference>
<evidence type="ECO:0000313" key="5">
    <source>
        <dbReference type="EMBL" id="GBG84756.1"/>
    </source>
</evidence>
<dbReference type="SUPFAM" id="SSF56112">
    <property type="entry name" value="Protein kinase-like (PK-like)"/>
    <property type="match status" value="1"/>
</dbReference>
<dbReference type="Pfam" id="PF00400">
    <property type="entry name" value="WD40"/>
    <property type="match status" value="1"/>
</dbReference>
<dbReference type="PROSITE" id="PS50082">
    <property type="entry name" value="WD_REPEATS_2"/>
    <property type="match status" value="1"/>
</dbReference>
<dbReference type="InterPro" id="IPR001245">
    <property type="entry name" value="Ser-Thr/Tyr_kinase_cat_dom"/>
</dbReference>
<dbReference type="AlphaFoldDB" id="A0A388LR00"/>
<dbReference type="Pfam" id="PF07714">
    <property type="entry name" value="PK_Tyr_Ser-Thr"/>
    <property type="match status" value="1"/>
</dbReference>
<feature type="compositionally biased region" description="Basic and acidic residues" evidence="3">
    <location>
        <begin position="255"/>
        <end position="272"/>
    </location>
</feature>
<dbReference type="SUPFAM" id="SSF50978">
    <property type="entry name" value="WD40 repeat-like"/>
    <property type="match status" value="1"/>
</dbReference>
<dbReference type="InterPro" id="IPR036322">
    <property type="entry name" value="WD40_repeat_dom_sf"/>
</dbReference>
<comment type="caution">
    <text evidence="5">The sequence shown here is derived from an EMBL/GenBank/DDBJ whole genome shotgun (WGS) entry which is preliminary data.</text>
</comment>
<proteinExistence type="predicted"/>
<sequence>MGGLIILLDWDRDLKMTTFEGRSRDVLEVVFHPIEPDIFASASMDGTVKIWDIEKKSASRTLQDTRMETVWQLSSCSDMQKSLLVTGDYVGEVRIWDYETGDCKAKIKSTSCNFFPICFFHPLLPYIFTTDVRSGKVEVWSESSYELLSSHLLFGPQTVVTGVPSNRSNLLVLAGSEGSFMVVEVIIKGKEKEKVEEKLRLQSVALANRVKEEQRKAFHAKVELEKRNKREVSSIKQKYAKRISGLRKKQRKKERMQAKSDRRHEEDGEASAERLEKLQLKIQELQADKEAVDKRLQESQARIQDLRAEKEVVVDMLEGSSRRIREWRETLAKEVKNSMMPQPTKDASKEELIAIIRQLESERTTRAEKIRKSEVQIEQLEQRLKKRVRSMGGVLLREYSYQEIERAADSFDVKRRYDNGDPNGNLYRGKLICDVTPVIVKKRVMGTGGRRITDRTTFKMEVVDKLEALKHPHLLTLLGVCYGENCLVYEHMENGNLKDWILCAKERPARRCLPWYDRLRVMAEVVRAVSFLHSTSLGAAGGPIIHGAIRPANIFLDEDFVAKVGEVDQALLAPDRGGGVPRGAQGDSLQLSLGNNSQYIAPEYFRTGVFDEKTDMYAIGITVLEMLTGKFWNALGILEDAIGDDAAFKNALDPNAGGWDVNLAREVAGLGLSCASLNRCKRPKKIFEDVLPSLEGVVKKVALAESQTVDEGS</sequence>
<accession>A0A388LR00</accession>
<feature type="domain" description="Protein kinase" evidence="4">
    <location>
        <begin position="411"/>
        <end position="694"/>
    </location>
</feature>
<evidence type="ECO:0000256" key="1">
    <source>
        <dbReference type="ARBA" id="ARBA00022786"/>
    </source>
</evidence>
<dbReference type="SMART" id="SM00320">
    <property type="entry name" value="WD40"/>
    <property type="match status" value="2"/>
</dbReference>
<dbReference type="InterPro" id="IPR011009">
    <property type="entry name" value="Kinase-like_dom_sf"/>
</dbReference>
<gene>
    <name evidence="5" type="ORF">CBR_g39134</name>
</gene>
<dbReference type="PROSITE" id="PS50011">
    <property type="entry name" value="PROTEIN_KINASE_DOM"/>
    <property type="match status" value="1"/>
</dbReference>
<dbReference type="Gene3D" id="3.30.200.20">
    <property type="entry name" value="Phosphorylase Kinase, domain 1"/>
    <property type="match status" value="1"/>
</dbReference>
<keyword evidence="1" id="KW-0833">Ubl conjugation pathway</keyword>
<feature type="repeat" description="WD" evidence="2">
    <location>
        <begin position="19"/>
        <end position="61"/>
    </location>
</feature>
<name>A0A388LR00_CHABU</name>
<keyword evidence="6" id="KW-1185">Reference proteome</keyword>
<feature type="region of interest" description="Disordered" evidence="3">
    <location>
        <begin position="245"/>
        <end position="272"/>
    </location>
</feature>
<feature type="compositionally biased region" description="Basic residues" evidence="3">
    <location>
        <begin position="245"/>
        <end position="254"/>
    </location>
</feature>